<sequence>MSTVPVLGQRSSNAASENPLNEITSIWDGLNPHLVARFYEVDHLGRTVDDIVVKAAVTEEADIQMTFNWQSPFEGSGPESRAPALMGMLQSGALKPLIESIGAAAGRTVGSDIGDKIKSAAGNLDEARGRNGMTKLNSTQIFSGSAPHKISVTLLFRAWRDPNAEVERPLEQFLNWAHPQKLAPEGTMLTGALSFLSGEKGLIDAMLPSFSPCMIAMVYKGRRYAPLVIESVGMPLSAPIDGLGRFVQMTLQVTMSTHQSWDKSDWQATRRI</sequence>
<protein>
    <submittedName>
        <fullName evidence="1">Uncharacterized protein</fullName>
    </submittedName>
</protein>
<evidence type="ECO:0000313" key="1">
    <source>
        <dbReference type="EMBL" id="MQT73949.1"/>
    </source>
</evidence>
<reference evidence="1 2" key="1">
    <citation type="submission" date="2019-10" db="EMBL/GenBank/DDBJ databases">
        <title>Evaluation of single-gene subtyping targets for Pseudomonas.</title>
        <authorList>
            <person name="Reichler S.J."/>
            <person name="Orsi R.H."/>
            <person name="Wiedmann M."/>
            <person name="Martin N.H."/>
            <person name="Murphy S.I."/>
        </authorList>
    </citation>
    <scope>NUCLEOTIDE SEQUENCE [LARGE SCALE GENOMIC DNA]</scope>
    <source>
        <strain evidence="1 2">FSL R10-2932</strain>
    </source>
</reference>
<organism evidence="1 2">
    <name type="scientific">Pseudomonas helleri</name>
    <dbReference type="NCBI Taxonomy" id="1608996"/>
    <lineage>
        <taxon>Bacteria</taxon>
        <taxon>Pseudomonadati</taxon>
        <taxon>Pseudomonadota</taxon>
        <taxon>Gammaproteobacteria</taxon>
        <taxon>Pseudomonadales</taxon>
        <taxon>Pseudomonadaceae</taxon>
        <taxon>Pseudomonas</taxon>
    </lineage>
</organism>
<dbReference type="Proteomes" id="UP000447574">
    <property type="component" value="Unassembled WGS sequence"/>
</dbReference>
<comment type="caution">
    <text evidence="1">The sequence shown here is derived from an EMBL/GenBank/DDBJ whole genome shotgun (WGS) entry which is preliminary data.</text>
</comment>
<accession>A0A7X1WSP5</accession>
<dbReference type="EMBL" id="WIWF01000017">
    <property type="protein sequence ID" value="MQT73949.1"/>
    <property type="molecule type" value="Genomic_DNA"/>
</dbReference>
<gene>
    <name evidence="1" type="ORF">GHO37_06495</name>
</gene>
<dbReference type="RefSeq" id="WP_153438012.1">
    <property type="nucleotide sequence ID" value="NZ_WIWF01000017.1"/>
</dbReference>
<evidence type="ECO:0000313" key="2">
    <source>
        <dbReference type="Proteomes" id="UP000447574"/>
    </source>
</evidence>
<proteinExistence type="predicted"/>
<dbReference type="AlphaFoldDB" id="A0A7X1WSP5"/>
<name>A0A7X1WSP5_9PSED</name>